<organism evidence="2 3">
    <name type="scientific">Schleiferilactobacillus shenzhenensis LY-73</name>
    <dbReference type="NCBI Taxonomy" id="1231336"/>
    <lineage>
        <taxon>Bacteria</taxon>
        <taxon>Bacillati</taxon>
        <taxon>Bacillota</taxon>
        <taxon>Bacilli</taxon>
        <taxon>Lactobacillales</taxon>
        <taxon>Lactobacillaceae</taxon>
        <taxon>Schleiferilactobacillus</taxon>
    </lineage>
</organism>
<proteinExistence type="predicted"/>
<dbReference type="STRING" id="1231336.L248_1617"/>
<dbReference type="AlphaFoldDB" id="U4TIR1"/>
<keyword evidence="3" id="KW-1185">Reference proteome</keyword>
<feature type="transmembrane region" description="Helical" evidence="1">
    <location>
        <begin position="7"/>
        <end position="27"/>
    </location>
</feature>
<keyword evidence="1" id="KW-0812">Transmembrane</keyword>
<keyword evidence="1" id="KW-1133">Transmembrane helix</keyword>
<evidence type="ECO:0000256" key="1">
    <source>
        <dbReference type="SAM" id="Phobius"/>
    </source>
</evidence>
<dbReference type="HOGENOM" id="CLU_3185260_0_0_9"/>
<gene>
    <name evidence="2" type="ORF">L248_1617</name>
</gene>
<dbReference type="EMBL" id="KI271605">
    <property type="protein sequence ID" value="ERL64084.1"/>
    <property type="molecule type" value="Genomic_DNA"/>
</dbReference>
<sequence>MHKKTPFLSILAETVFLCFSTIFQRHFTTFGVVTMNYTAKSSNLAV</sequence>
<keyword evidence="1" id="KW-0472">Membrane</keyword>
<protein>
    <submittedName>
        <fullName evidence="2">Uncharacterized protein</fullName>
    </submittedName>
</protein>
<evidence type="ECO:0000313" key="3">
    <source>
        <dbReference type="Proteomes" id="UP000030647"/>
    </source>
</evidence>
<name>U4TIR1_9LACO</name>
<accession>U4TIR1</accession>
<dbReference type="Proteomes" id="UP000030647">
    <property type="component" value="Unassembled WGS sequence"/>
</dbReference>
<evidence type="ECO:0000313" key="2">
    <source>
        <dbReference type="EMBL" id="ERL64084.1"/>
    </source>
</evidence>
<reference evidence="3" key="1">
    <citation type="journal article" date="2013" name="Genome Announc.">
        <title>Whole-Genome Sequencing of Lactobacillus shenzhenensis Strain LY-73T.</title>
        <authorList>
            <person name="Lin Z."/>
            <person name="Liu Z."/>
            <person name="Yang R."/>
            <person name="Zou Y."/>
            <person name="Wan D."/>
            <person name="Chen J."/>
            <person name="Guo M."/>
            <person name="Zhao J."/>
            <person name="Fang C."/>
            <person name="Yang R."/>
            <person name="Liu F."/>
        </authorList>
    </citation>
    <scope>NUCLEOTIDE SEQUENCE [LARGE SCALE GENOMIC DNA]</scope>
    <source>
        <strain evidence="3">LY-73</strain>
    </source>
</reference>